<reference evidence="2 3" key="1">
    <citation type="submission" date="2017-07" db="EMBL/GenBank/DDBJ databases">
        <title>Mechanisms for carbon and nitrogen cycling indicate functional differentiation within the Candidate Phyla Radiation.</title>
        <authorList>
            <person name="Danczak R.E."/>
            <person name="Johnston M.D."/>
            <person name="Kenah C."/>
            <person name="Slattery M."/>
            <person name="Wrighton K.C."/>
            <person name="Wilkins M.J."/>
        </authorList>
    </citation>
    <scope>NUCLEOTIDE SEQUENCE [LARGE SCALE GENOMIC DNA]</scope>
    <source>
        <strain evidence="2">Licking1014_96</strain>
    </source>
</reference>
<feature type="transmembrane region" description="Helical" evidence="1">
    <location>
        <begin position="44"/>
        <end position="61"/>
    </location>
</feature>
<feature type="transmembrane region" description="Helical" evidence="1">
    <location>
        <begin position="21"/>
        <end position="38"/>
    </location>
</feature>
<organism evidence="2 3">
    <name type="scientific">Candidatus Berkelbacteria bacterium Licking1014_96</name>
    <dbReference type="NCBI Taxonomy" id="2017149"/>
    <lineage>
        <taxon>Bacteria</taxon>
        <taxon>Candidatus Berkelbacteria</taxon>
    </lineage>
</organism>
<dbReference type="EMBL" id="VMGH01000088">
    <property type="protein sequence ID" value="TSC90291.1"/>
    <property type="molecule type" value="Genomic_DNA"/>
</dbReference>
<evidence type="ECO:0008006" key="4">
    <source>
        <dbReference type="Google" id="ProtNLM"/>
    </source>
</evidence>
<dbReference type="Proteomes" id="UP000318296">
    <property type="component" value="Unassembled WGS sequence"/>
</dbReference>
<keyword evidence="1" id="KW-0812">Transmembrane</keyword>
<evidence type="ECO:0000313" key="2">
    <source>
        <dbReference type="EMBL" id="TSC90291.1"/>
    </source>
</evidence>
<comment type="caution">
    <text evidence="2">The sequence shown here is derived from an EMBL/GenBank/DDBJ whole genome shotgun (WGS) entry which is preliminary data.</text>
</comment>
<accession>A0A554LBM7</accession>
<gene>
    <name evidence="2" type="ORF">CEN92_490</name>
</gene>
<evidence type="ECO:0000313" key="3">
    <source>
        <dbReference type="Proteomes" id="UP000318296"/>
    </source>
</evidence>
<name>A0A554LBM7_9BACT</name>
<protein>
    <recommendedName>
        <fullName evidence="4">DUF5673 domain-containing protein</fullName>
    </recommendedName>
</protein>
<keyword evidence="1" id="KW-1133">Transmembrane helix</keyword>
<sequence length="155" mass="18004">MAKNKYTFFAPQFMEREKAPGWYTTIAVAGLIIALFFIFFMHRYLAAVVTVLSVIVLFRYASLKAKKQEIAIDDEGIKVGKNFYPYEKLVGFWFIETQDGLLLYLKTKKRFFQNSAIPLENKDPEEIRMVISAHLPELPSQGEDILDRVGRILRF</sequence>
<dbReference type="AlphaFoldDB" id="A0A554LBM7"/>
<evidence type="ECO:0000256" key="1">
    <source>
        <dbReference type="SAM" id="Phobius"/>
    </source>
</evidence>
<keyword evidence="1" id="KW-0472">Membrane</keyword>
<proteinExistence type="predicted"/>